<keyword evidence="2" id="KW-1185">Reference proteome</keyword>
<evidence type="ECO:0000313" key="2">
    <source>
        <dbReference type="Proteomes" id="UP001501326"/>
    </source>
</evidence>
<dbReference type="RefSeq" id="WP_344195546.1">
    <property type="nucleotide sequence ID" value="NZ_BAAARN010000005.1"/>
</dbReference>
<sequence length="249" mass="25944">MSALAIHDPAGYLNAAGTSDAFGDVIENAKGNCGPILQGIDWAMNKILHWSPIEAIMSPLAGDFNGVDQMRSNWDSTSKGLNEVAENYRRMANHVDQAWRAGSATLARAQLLDLASAHGRQSTATGLMSRQLGNMMSATSQVVQAVAGILGLIEEWVLTLSVAKLAKELITMGGGIRRAITLINQAIDLIQSLSKLIPALIEACGIFALVMQGVNVVLSGAAAASHGQAGSHVDETANSGFPGTGPGDL</sequence>
<comment type="caution">
    <text evidence="1">The sequence shown here is derived from an EMBL/GenBank/DDBJ whole genome shotgun (WGS) entry which is preliminary data.</text>
</comment>
<dbReference type="Proteomes" id="UP001501326">
    <property type="component" value="Unassembled WGS sequence"/>
</dbReference>
<organism evidence="1 2">
    <name type="scientific">Pedococcus aerophilus</name>
    <dbReference type="NCBI Taxonomy" id="436356"/>
    <lineage>
        <taxon>Bacteria</taxon>
        <taxon>Bacillati</taxon>
        <taxon>Actinomycetota</taxon>
        <taxon>Actinomycetes</taxon>
        <taxon>Micrococcales</taxon>
        <taxon>Intrasporangiaceae</taxon>
        <taxon>Pedococcus</taxon>
    </lineage>
</organism>
<dbReference type="EMBL" id="BAAARN010000005">
    <property type="protein sequence ID" value="GAA2739033.1"/>
    <property type="molecule type" value="Genomic_DNA"/>
</dbReference>
<protein>
    <submittedName>
        <fullName evidence="1">Uncharacterized protein</fullName>
    </submittedName>
</protein>
<gene>
    <name evidence="1" type="ORF">GCM10009867_33520</name>
</gene>
<reference evidence="1 2" key="1">
    <citation type="journal article" date="2019" name="Int. J. Syst. Evol. Microbiol.">
        <title>The Global Catalogue of Microorganisms (GCM) 10K type strain sequencing project: providing services to taxonomists for standard genome sequencing and annotation.</title>
        <authorList>
            <consortium name="The Broad Institute Genomics Platform"/>
            <consortium name="The Broad Institute Genome Sequencing Center for Infectious Disease"/>
            <person name="Wu L."/>
            <person name="Ma J."/>
        </authorList>
    </citation>
    <scope>NUCLEOTIDE SEQUENCE [LARGE SCALE GENOMIC DNA]</scope>
    <source>
        <strain evidence="1 2">JCM 16378</strain>
    </source>
</reference>
<name>A0ABN3UWE7_9MICO</name>
<accession>A0ABN3UWE7</accession>
<evidence type="ECO:0000313" key="1">
    <source>
        <dbReference type="EMBL" id="GAA2739033.1"/>
    </source>
</evidence>
<proteinExistence type="predicted"/>